<proteinExistence type="predicted"/>
<organism evidence="1 2">
    <name type="scientific">Astrephomene gubernaculifera</name>
    <dbReference type="NCBI Taxonomy" id="47775"/>
    <lineage>
        <taxon>Eukaryota</taxon>
        <taxon>Viridiplantae</taxon>
        <taxon>Chlorophyta</taxon>
        <taxon>core chlorophytes</taxon>
        <taxon>Chlorophyceae</taxon>
        <taxon>CS clade</taxon>
        <taxon>Chlamydomonadales</taxon>
        <taxon>Astrephomenaceae</taxon>
        <taxon>Astrephomene</taxon>
    </lineage>
</organism>
<dbReference type="EMBL" id="BMAR01000026">
    <property type="protein sequence ID" value="GFR48849.1"/>
    <property type="molecule type" value="Genomic_DNA"/>
</dbReference>
<dbReference type="AlphaFoldDB" id="A0AAD3DXF2"/>
<sequence>HRPCGHNSFRSCSSLPISWRCLRTTSVPLGNSLHRGTVLAKAASHALCDAIPDIPSTVLQQALDEYPDLDDVDEEHVEMWMASTKSLLKLTDEDVQSSLRRHPWLLLADPGTMRTRVTALSRVLSAEESQVARAAVSHPDVLELSPMHVMEQLLYVSGTTALSYDTVVALALSCPTLMCAEP</sequence>
<reference evidence="1 2" key="1">
    <citation type="journal article" date="2021" name="Sci. Rep.">
        <title>Genome sequencing of the multicellular alga Astrephomene provides insights into convergent evolution of germ-soma differentiation.</title>
        <authorList>
            <person name="Yamashita S."/>
            <person name="Yamamoto K."/>
            <person name="Matsuzaki R."/>
            <person name="Suzuki S."/>
            <person name="Yamaguchi H."/>
            <person name="Hirooka S."/>
            <person name="Minakuchi Y."/>
            <person name="Miyagishima S."/>
            <person name="Kawachi M."/>
            <person name="Toyoda A."/>
            <person name="Nozaki H."/>
        </authorList>
    </citation>
    <scope>NUCLEOTIDE SEQUENCE [LARGE SCALE GENOMIC DNA]</scope>
    <source>
        <strain evidence="1 2">NIES-4017</strain>
    </source>
</reference>
<gene>
    <name evidence="1" type="ORF">Agub_g10803</name>
</gene>
<protein>
    <submittedName>
        <fullName evidence="1">Uncharacterized protein</fullName>
    </submittedName>
</protein>
<accession>A0AAD3DXF2</accession>
<feature type="non-terminal residue" evidence="1">
    <location>
        <position position="182"/>
    </location>
</feature>
<dbReference type="Proteomes" id="UP001054857">
    <property type="component" value="Unassembled WGS sequence"/>
</dbReference>
<feature type="non-terminal residue" evidence="1">
    <location>
        <position position="1"/>
    </location>
</feature>
<comment type="caution">
    <text evidence="1">The sequence shown here is derived from an EMBL/GenBank/DDBJ whole genome shotgun (WGS) entry which is preliminary data.</text>
</comment>
<evidence type="ECO:0000313" key="1">
    <source>
        <dbReference type="EMBL" id="GFR48849.1"/>
    </source>
</evidence>
<dbReference type="Gene3D" id="1.25.70.10">
    <property type="entry name" value="Transcription termination factor 3, mitochondrial"/>
    <property type="match status" value="1"/>
</dbReference>
<evidence type="ECO:0000313" key="2">
    <source>
        <dbReference type="Proteomes" id="UP001054857"/>
    </source>
</evidence>
<dbReference type="InterPro" id="IPR038538">
    <property type="entry name" value="MTERF_sf"/>
</dbReference>
<keyword evidence="2" id="KW-1185">Reference proteome</keyword>
<name>A0AAD3DXF2_9CHLO</name>